<feature type="transmembrane region" description="Helical" evidence="1">
    <location>
        <begin position="38"/>
        <end position="60"/>
    </location>
</feature>
<gene>
    <name evidence="2" type="ORF">Cpa01nite_16050</name>
</gene>
<keyword evidence="1" id="KW-0812">Transmembrane</keyword>
<sequence length="97" mass="10272">MLTGTRLLTSRIVFVGFLGAIAIGALVAFVLHPSWQTAVSALCLIGSAALLWVVLGRWLLSGAQGVSLQERAVVLGYMVAMLVLFSFGAWTFSLASM</sequence>
<feature type="transmembrane region" description="Helical" evidence="1">
    <location>
        <begin position="12"/>
        <end position="32"/>
    </location>
</feature>
<keyword evidence="3" id="KW-1185">Reference proteome</keyword>
<protein>
    <submittedName>
        <fullName evidence="2">Uncharacterized protein</fullName>
    </submittedName>
</protein>
<organism evidence="2 3">
    <name type="scientific">Cellulomonas pakistanensis</name>
    <dbReference type="NCBI Taxonomy" id="992287"/>
    <lineage>
        <taxon>Bacteria</taxon>
        <taxon>Bacillati</taxon>
        <taxon>Actinomycetota</taxon>
        <taxon>Actinomycetes</taxon>
        <taxon>Micrococcales</taxon>
        <taxon>Cellulomonadaceae</taxon>
        <taxon>Cellulomonas</taxon>
    </lineage>
</organism>
<proteinExistence type="predicted"/>
<accession>A0A919P8B5</accession>
<reference evidence="2" key="1">
    <citation type="submission" date="2021-01" db="EMBL/GenBank/DDBJ databases">
        <title>Whole genome shotgun sequence of Cellulomonas pakistanensis NBRC 110800.</title>
        <authorList>
            <person name="Komaki H."/>
            <person name="Tamura T."/>
        </authorList>
    </citation>
    <scope>NUCLEOTIDE SEQUENCE</scope>
    <source>
        <strain evidence="2">NBRC 110800</strain>
    </source>
</reference>
<feature type="transmembrane region" description="Helical" evidence="1">
    <location>
        <begin position="72"/>
        <end position="92"/>
    </location>
</feature>
<name>A0A919P8B5_9CELL</name>
<keyword evidence="1" id="KW-0472">Membrane</keyword>
<evidence type="ECO:0000313" key="2">
    <source>
        <dbReference type="EMBL" id="GIG36224.1"/>
    </source>
</evidence>
<comment type="caution">
    <text evidence="2">The sequence shown here is derived from an EMBL/GenBank/DDBJ whole genome shotgun (WGS) entry which is preliminary data.</text>
</comment>
<evidence type="ECO:0000313" key="3">
    <source>
        <dbReference type="Proteomes" id="UP000642125"/>
    </source>
</evidence>
<dbReference type="EMBL" id="BONO01000010">
    <property type="protein sequence ID" value="GIG36224.1"/>
    <property type="molecule type" value="Genomic_DNA"/>
</dbReference>
<keyword evidence="1" id="KW-1133">Transmembrane helix</keyword>
<dbReference type="AlphaFoldDB" id="A0A919P8B5"/>
<dbReference type="Proteomes" id="UP000642125">
    <property type="component" value="Unassembled WGS sequence"/>
</dbReference>
<evidence type="ECO:0000256" key="1">
    <source>
        <dbReference type="SAM" id="Phobius"/>
    </source>
</evidence>